<evidence type="ECO:0000313" key="10">
    <source>
        <dbReference type="EMBL" id="GJN09597.1"/>
    </source>
</evidence>
<feature type="domain" description="BTB" evidence="8">
    <location>
        <begin position="286"/>
        <end position="340"/>
    </location>
</feature>
<protein>
    <recommendedName>
        <fullName evidence="8">BTB domain-containing protein</fullName>
    </recommendedName>
</protein>
<keyword evidence="5" id="KW-0808">Transferase</keyword>
<dbReference type="SUPFAM" id="SSF49599">
    <property type="entry name" value="TRAF domain-like"/>
    <property type="match status" value="1"/>
</dbReference>
<dbReference type="InterPro" id="IPR011333">
    <property type="entry name" value="SKP1/BTB/POZ_sf"/>
</dbReference>
<dbReference type="Gene3D" id="2.60.210.10">
    <property type="entry name" value="Apoptosis, Tumor Necrosis Factor Receptor Associated Protein 2, Chain A"/>
    <property type="match status" value="1"/>
</dbReference>
<dbReference type="PANTHER" id="PTHR31042:SF13">
    <property type="entry name" value="OS08G0225400 PROTEIN"/>
    <property type="match status" value="1"/>
</dbReference>
<dbReference type="PANTHER" id="PTHR31042">
    <property type="entry name" value="CORE-2/I-BRANCHING BETA-1,6-N-ACETYLGLUCOSAMINYLTRANSFERASE FAMILY PROTEIN-RELATED"/>
    <property type="match status" value="1"/>
</dbReference>
<dbReference type="CDD" id="cd00121">
    <property type="entry name" value="MATH"/>
    <property type="match status" value="1"/>
</dbReference>
<sequence length="437" mass="49951">MISMVDAERRLLAKALEDIDNQHFVLLSDSCVPLHNFDYVYDFLMGSRHSFLDCFHDPGPHGVFRYSKNMLPEVRETEFRKGSQWFSMKRQHAMVVIADSLYYTKFRHYCRPGMEEGRNCYADEHYLPTLFHMMDPVGIANWKDVVPIQEDGVEMHHGGRDGHPHLRNHRVKASVLARLMCKAPKVRACFEISLPRQAPKNRVISGHREKLRMFRCSDTPCNSRFCLRSKLEQEGYVHDDRLTIECHLTVVMESQMCDIGVMFEIEVPPCDMPEHFARLLDQEDGSDVTFSVGGETFAAHKIVLTAQSPMFKAEFYGQMMEAWMSNVTIRDMQPAVLKAFSISSILVLCMAWYAMDRLKLMCESTLSKGLDVDTVATTLGLADQHNCDKLKEVCIEFIASSNDMNAVLVSQGYAELNRTCPAVLGDILEKTSKRHKS</sequence>
<comment type="pathway">
    <text evidence="2">Protein modification; protein ubiquitination.</text>
</comment>
<evidence type="ECO:0000256" key="3">
    <source>
        <dbReference type="ARBA" id="ARBA00010846"/>
    </source>
</evidence>
<dbReference type="PROSITE" id="PS50097">
    <property type="entry name" value="BTB"/>
    <property type="match status" value="1"/>
</dbReference>
<dbReference type="Gene3D" id="1.25.40.420">
    <property type="match status" value="1"/>
</dbReference>
<dbReference type="SMART" id="SM00225">
    <property type="entry name" value="BTB"/>
    <property type="match status" value="1"/>
</dbReference>
<keyword evidence="7" id="KW-0325">Glycoprotein</keyword>
<reference evidence="10" key="2">
    <citation type="submission" date="2021-12" db="EMBL/GenBank/DDBJ databases">
        <title>Resequencing data analysis of finger millet.</title>
        <authorList>
            <person name="Hatakeyama M."/>
            <person name="Aluri S."/>
            <person name="Balachadran M.T."/>
            <person name="Sivarajan S.R."/>
            <person name="Poveda L."/>
            <person name="Shimizu-Inatsugi R."/>
            <person name="Schlapbach R."/>
            <person name="Sreeman S.M."/>
            <person name="Shimizu K.K."/>
        </authorList>
    </citation>
    <scope>NUCLEOTIDE SEQUENCE</scope>
</reference>
<dbReference type="Pfam" id="PF00651">
    <property type="entry name" value="BTB"/>
    <property type="match status" value="1"/>
</dbReference>
<dbReference type="Pfam" id="PF02485">
    <property type="entry name" value="Branch"/>
    <property type="match status" value="1"/>
</dbReference>
<keyword evidence="4" id="KW-0328">Glycosyltransferase</keyword>
<evidence type="ECO:0000259" key="8">
    <source>
        <dbReference type="PROSITE" id="PS50097"/>
    </source>
</evidence>
<dbReference type="GO" id="GO:0016020">
    <property type="term" value="C:membrane"/>
    <property type="evidence" value="ECO:0007669"/>
    <property type="project" value="UniProtKB-SubCell"/>
</dbReference>
<dbReference type="EMBL" id="BQKI01000016">
    <property type="protein sequence ID" value="GJN09578.1"/>
    <property type="molecule type" value="Genomic_DNA"/>
</dbReference>
<evidence type="ECO:0000256" key="4">
    <source>
        <dbReference type="ARBA" id="ARBA00022676"/>
    </source>
</evidence>
<dbReference type="Gene3D" id="3.30.710.10">
    <property type="entry name" value="Potassium Channel Kv1.1, Chain A"/>
    <property type="match status" value="1"/>
</dbReference>
<accession>A0AAV5DHL5</accession>
<dbReference type="InterPro" id="IPR002083">
    <property type="entry name" value="MATH/TRAF_dom"/>
</dbReference>
<dbReference type="EMBL" id="BQKI01000016">
    <property type="protein sequence ID" value="GJN09597.1"/>
    <property type="molecule type" value="Genomic_DNA"/>
</dbReference>
<dbReference type="InterPro" id="IPR003406">
    <property type="entry name" value="Glyco_trans_14"/>
</dbReference>
<dbReference type="Proteomes" id="UP001054889">
    <property type="component" value="Unassembled WGS sequence"/>
</dbReference>
<dbReference type="GO" id="GO:0016757">
    <property type="term" value="F:glycosyltransferase activity"/>
    <property type="evidence" value="ECO:0007669"/>
    <property type="project" value="UniProtKB-KW"/>
</dbReference>
<name>A0AAV5DHL5_ELECO</name>
<dbReference type="Pfam" id="PF24570">
    <property type="entry name" value="BACK_BPM_SPOP"/>
    <property type="match status" value="1"/>
</dbReference>
<dbReference type="InterPro" id="IPR044174">
    <property type="entry name" value="BC10-like"/>
</dbReference>
<comment type="similarity">
    <text evidence="3">Belongs to the Tdpoz family.</text>
</comment>
<dbReference type="AlphaFoldDB" id="A0AAV5DHL5"/>
<evidence type="ECO:0000256" key="1">
    <source>
        <dbReference type="ARBA" id="ARBA00004606"/>
    </source>
</evidence>
<evidence type="ECO:0000256" key="2">
    <source>
        <dbReference type="ARBA" id="ARBA00004906"/>
    </source>
</evidence>
<comment type="subcellular location">
    <subcellularLocation>
        <location evidence="1">Membrane</location>
        <topology evidence="1">Single-pass type II membrane protein</topology>
    </subcellularLocation>
</comment>
<dbReference type="SUPFAM" id="SSF54695">
    <property type="entry name" value="POZ domain"/>
    <property type="match status" value="1"/>
</dbReference>
<evidence type="ECO:0000313" key="11">
    <source>
        <dbReference type="Proteomes" id="UP001054889"/>
    </source>
</evidence>
<keyword evidence="6" id="KW-0472">Membrane</keyword>
<gene>
    <name evidence="10" type="primary">ga27617</name>
    <name evidence="9" type="synonym">ga27595</name>
    <name evidence="9" type="ORF">PR202_ga27595</name>
    <name evidence="10" type="ORF">PR202_ga27617</name>
</gene>
<evidence type="ECO:0000256" key="6">
    <source>
        <dbReference type="ARBA" id="ARBA00023136"/>
    </source>
</evidence>
<dbReference type="InterPro" id="IPR008974">
    <property type="entry name" value="TRAF-like"/>
</dbReference>
<evidence type="ECO:0000256" key="5">
    <source>
        <dbReference type="ARBA" id="ARBA00022679"/>
    </source>
</evidence>
<keyword evidence="11" id="KW-1185">Reference proteome</keyword>
<organism evidence="10 11">
    <name type="scientific">Eleusine coracana subsp. coracana</name>
    <dbReference type="NCBI Taxonomy" id="191504"/>
    <lineage>
        <taxon>Eukaryota</taxon>
        <taxon>Viridiplantae</taxon>
        <taxon>Streptophyta</taxon>
        <taxon>Embryophyta</taxon>
        <taxon>Tracheophyta</taxon>
        <taxon>Spermatophyta</taxon>
        <taxon>Magnoliopsida</taxon>
        <taxon>Liliopsida</taxon>
        <taxon>Poales</taxon>
        <taxon>Poaceae</taxon>
        <taxon>PACMAD clade</taxon>
        <taxon>Chloridoideae</taxon>
        <taxon>Cynodonteae</taxon>
        <taxon>Eleusininae</taxon>
        <taxon>Eleusine</taxon>
    </lineage>
</organism>
<evidence type="ECO:0000256" key="7">
    <source>
        <dbReference type="ARBA" id="ARBA00023180"/>
    </source>
</evidence>
<reference evidence="10" key="1">
    <citation type="journal article" date="2018" name="DNA Res.">
        <title>Multiple hybrid de novo genome assembly of finger millet, an orphan allotetraploid crop.</title>
        <authorList>
            <person name="Hatakeyama M."/>
            <person name="Aluri S."/>
            <person name="Balachadran M.T."/>
            <person name="Sivarajan S.R."/>
            <person name="Patrignani A."/>
            <person name="Gruter S."/>
            <person name="Poveda L."/>
            <person name="Shimizu-Inatsugi R."/>
            <person name="Baeten J."/>
            <person name="Francoijs K.J."/>
            <person name="Nataraja K.N."/>
            <person name="Reddy Y.A.N."/>
            <person name="Phadnis S."/>
            <person name="Ravikumar R.L."/>
            <person name="Schlapbach R."/>
            <person name="Sreeman S.M."/>
            <person name="Shimizu K.K."/>
        </authorList>
    </citation>
    <scope>NUCLEOTIDE SEQUENCE</scope>
</reference>
<comment type="caution">
    <text evidence="10">The sequence shown here is derived from an EMBL/GenBank/DDBJ whole genome shotgun (WGS) entry which is preliminary data.</text>
</comment>
<proteinExistence type="inferred from homology"/>
<evidence type="ECO:0000313" key="9">
    <source>
        <dbReference type="EMBL" id="GJN09578.1"/>
    </source>
</evidence>
<dbReference type="InterPro" id="IPR000210">
    <property type="entry name" value="BTB/POZ_dom"/>
</dbReference>
<dbReference type="InterPro" id="IPR056423">
    <property type="entry name" value="BACK_BPM_SPOP"/>
</dbReference>